<comment type="caution">
    <text evidence="2">The sequence shown here is derived from an EMBL/GenBank/DDBJ whole genome shotgun (WGS) entry which is preliminary data.</text>
</comment>
<evidence type="ECO:0000256" key="1">
    <source>
        <dbReference type="SAM" id="MobiDB-lite"/>
    </source>
</evidence>
<keyword evidence="3" id="KW-1185">Reference proteome</keyword>
<accession>A0ABW8AQD0</accession>
<organism evidence="2 3">
    <name type="scientific">Spongisporangium articulatum</name>
    <dbReference type="NCBI Taxonomy" id="3362603"/>
    <lineage>
        <taxon>Bacteria</taxon>
        <taxon>Bacillati</taxon>
        <taxon>Actinomycetota</taxon>
        <taxon>Actinomycetes</taxon>
        <taxon>Kineosporiales</taxon>
        <taxon>Kineosporiaceae</taxon>
        <taxon>Spongisporangium</taxon>
    </lineage>
</organism>
<evidence type="ECO:0000313" key="2">
    <source>
        <dbReference type="EMBL" id="MFI7588142.1"/>
    </source>
</evidence>
<reference evidence="2 3" key="1">
    <citation type="submission" date="2024-10" db="EMBL/GenBank/DDBJ databases">
        <title>The Natural Products Discovery Center: Release of the First 8490 Sequenced Strains for Exploring Actinobacteria Biosynthetic Diversity.</title>
        <authorList>
            <person name="Kalkreuter E."/>
            <person name="Kautsar S.A."/>
            <person name="Yang D."/>
            <person name="Bader C.D."/>
            <person name="Teijaro C.N."/>
            <person name="Fluegel L."/>
            <person name="Davis C.M."/>
            <person name="Simpson J.R."/>
            <person name="Lauterbach L."/>
            <person name="Steele A.D."/>
            <person name="Gui C."/>
            <person name="Meng S."/>
            <person name="Li G."/>
            <person name="Viehrig K."/>
            <person name="Ye F."/>
            <person name="Su P."/>
            <person name="Kiefer A.F."/>
            <person name="Nichols A."/>
            <person name="Cepeda A.J."/>
            <person name="Yan W."/>
            <person name="Fan B."/>
            <person name="Jiang Y."/>
            <person name="Adhikari A."/>
            <person name="Zheng C.-J."/>
            <person name="Schuster L."/>
            <person name="Cowan T.M."/>
            <person name="Smanski M.J."/>
            <person name="Chevrette M.G."/>
            <person name="De Carvalho L.P.S."/>
            <person name="Shen B."/>
        </authorList>
    </citation>
    <scope>NUCLEOTIDE SEQUENCE [LARGE SCALE GENOMIC DNA]</scope>
    <source>
        <strain evidence="2 3">NPDC049639</strain>
    </source>
</reference>
<dbReference type="Proteomes" id="UP001612915">
    <property type="component" value="Unassembled WGS sequence"/>
</dbReference>
<dbReference type="RefSeq" id="WP_398281170.1">
    <property type="nucleotide sequence ID" value="NZ_JBITLV010000004.1"/>
</dbReference>
<feature type="region of interest" description="Disordered" evidence="1">
    <location>
        <begin position="143"/>
        <end position="171"/>
    </location>
</feature>
<sequence>MRRADRRMRRRCAELVRDLVLSDPFDLDDVVAQVSTARGRPIRLLPMNRGAWHAVCGVWVTGESEDFIFVDGQATGVHREHIVLHELAHMLCGHRSGLAESRFADVSALVPDLDPETIRRVLARSDYEDDQEREAELLASMLRGRAGVPPPPLTSSAAEELAARPDARLDA</sequence>
<proteinExistence type="predicted"/>
<evidence type="ECO:0000313" key="3">
    <source>
        <dbReference type="Proteomes" id="UP001612915"/>
    </source>
</evidence>
<feature type="compositionally biased region" description="Basic and acidic residues" evidence="1">
    <location>
        <begin position="161"/>
        <end position="171"/>
    </location>
</feature>
<gene>
    <name evidence="2" type="ORF">ACIB24_13825</name>
</gene>
<name>A0ABW8AQD0_9ACTN</name>
<evidence type="ECO:0008006" key="4">
    <source>
        <dbReference type="Google" id="ProtNLM"/>
    </source>
</evidence>
<protein>
    <recommendedName>
        <fullName evidence="4">IrrE N-terminal-like domain-containing protein</fullName>
    </recommendedName>
</protein>
<dbReference type="EMBL" id="JBITLV010000004">
    <property type="protein sequence ID" value="MFI7588142.1"/>
    <property type="molecule type" value="Genomic_DNA"/>
</dbReference>